<sequence length="361" mass="39674">MFNKKFALKLVIVLLSSLLLFFAVYNDYDRYQSPIVKITDLSQETEKDGSIRQTLTGTVKNGEYKGETITLENKYNPSLVYDEHYRPGSCLFVSIDNGGSSQLSGRITGVKRDHYAVLVLLVLLDLLLLVGGKQGFYTIIGLSLNITLFYGMLTLYEARVNVLALSIGLVILFSSIVLLLINGFNKRTLISLLATLGAVAVIGLLSAAVIRFGPAISYEFMEYLPEPYSRSEADLLFLAEILIGGLGVIMDIAVTITSCSAELIRKDPLISKKALLLSCRQVADDITGTMINVVFFTNIAACIPVFILSMKNDISFFTVMKYNSFFEIARFLTGSMGIILTIPLSIFAASCFLKGGKKKCC</sequence>
<dbReference type="PANTHER" id="PTHR41771:SF1">
    <property type="entry name" value="MEMBRANE PROTEIN"/>
    <property type="match status" value="1"/>
</dbReference>
<feature type="transmembrane region" description="Helical" evidence="1">
    <location>
        <begin position="193"/>
        <end position="216"/>
    </location>
</feature>
<gene>
    <name evidence="2" type="ORF">NE619_08420</name>
</gene>
<feature type="transmembrane region" description="Helical" evidence="1">
    <location>
        <begin position="328"/>
        <end position="353"/>
    </location>
</feature>
<feature type="transmembrane region" description="Helical" evidence="1">
    <location>
        <begin position="285"/>
        <end position="308"/>
    </location>
</feature>
<keyword evidence="3" id="KW-1185">Reference proteome</keyword>
<name>A0ABT1RNI3_9FIRM</name>
<evidence type="ECO:0000256" key="1">
    <source>
        <dbReference type="SAM" id="Phobius"/>
    </source>
</evidence>
<reference evidence="2 3" key="1">
    <citation type="submission" date="2022-06" db="EMBL/GenBank/DDBJ databases">
        <title>Isolation of gut microbiota from human fecal samples.</title>
        <authorList>
            <person name="Pamer E.G."/>
            <person name="Barat B."/>
            <person name="Waligurski E."/>
            <person name="Medina S."/>
            <person name="Paddock L."/>
            <person name="Mostad J."/>
        </authorList>
    </citation>
    <scope>NUCLEOTIDE SEQUENCE [LARGE SCALE GENOMIC DNA]</scope>
    <source>
        <strain evidence="2 3">SL.3.17</strain>
    </source>
</reference>
<dbReference type="RefSeq" id="WP_256131949.1">
    <property type="nucleotide sequence ID" value="NZ_JANFXK010000008.1"/>
</dbReference>
<feature type="transmembrane region" description="Helical" evidence="1">
    <location>
        <begin position="114"/>
        <end position="130"/>
    </location>
</feature>
<dbReference type="InterPro" id="IPR012507">
    <property type="entry name" value="YibE_F"/>
</dbReference>
<dbReference type="Pfam" id="PF07907">
    <property type="entry name" value="YibE_F"/>
    <property type="match status" value="1"/>
</dbReference>
<evidence type="ECO:0000313" key="3">
    <source>
        <dbReference type="Proteomes" id="UP001524502"/>
    </source>
</evidence>
<feature type="transmembrane region" description="Helical" evidence="1">
    <location>
        <begin position="236"/>
        <end position="264"/>
    </location>
</feature>
<comment type="caution">
    <text evidence="2">The sequence shown here is derived from an EMBL/GenBank/DDBJ whole genome shotgun (WGS) entry which is preliminary data.</text>
</comment>
<evidence type="ECO:0000313" key="2">
    <source>
        <dbReference type="EMBL" id="MCQ4636753.1"/>
    </source>
</evidence>
<accession>A0ABT1RNI3</accession>
<feature type="transmembrane region" description="Helical" evidence="1">
    <location>
        <begin position="162"/>
        <end position="181"/>
    </location>
</feature>
<dbReference type="Proteomes" id="UP001524502">
    <property type="component" value="Unassembled WGS sequence"/>
</dbReference>
<keyword evidence="1" id="KW-1133">Transmembrane helix</keyword>
<keyword evidence="1" id="KW-0472">Membrane</keyword>
<protein>
    <submittedName>
        <fullName evidence="2">YibE/F family protein</fullName>
    </submittedName>
</protein>
<organism evidence="2 3">
    <name type="scientific">Anaerovorax odorimutans</name>
    <dbReference type="NCBI Taxonomy" id="109327"/>
    <lineage>
        <taxon>Bacteria</taxon>
        <taxon>Bacillati</taxon>
        <taxon>Bacillota</taxon>
        <taxon>Clostridia</taxon>
        <taxon>Peptostreptococcales</taxon>
        <taxon>Anaerovoracaceae</taxon>
        <taxon>Anaerovorax</taxon>
    </lineage>
</organism>
<dbReference type="PANTHER" id="PTHR41771">
    <property type="entry name" value="MEMBRANE PROTEIN-RELATED"/>
    <property type="match status" value="1"/>
</dbReference>
<feature type="transmembrane region" description="Helical" evidence="1">
    <location>
        <begin position="7"/>
        <end position="25"/>
    </location>
</feature>
<feature type="transmembrane region" description="Helical" evidence="1">
    <location>
        <begin position="137"/>
        <end position="156"/>
    </location>
</feature>
<keyword evidence="1" id="KW-0812">Transmembrane</keyword>
<proteinExistence type="predicted"/>
<dbReference type="EMBL" id="JANFXK010000008">
    <property type="protein sequence ID" value="MCQ4636753.1"/>
    <property type="molecule type" value="Genomic_DNA"/>
</dbReference>